<feature type="signal peptide" evidence="1">
    <location>
        <begin position="1"/>
        <end position="26"/>
    </location>
</feature>
<comment type="caution">
    <text evidence="2">The sequence shown here is derived from an EMBL/GenBank/DDBJ whole genome shotgun (WGS) entry which is preliminary data.</text>
</comment>
<organism evidence="2 3">
    <name type="scientific">Aromatoleum petrolei</name>
    <dbReference type="NCBI Taxonomy" id="76116"/>
    <lineage>
        <taxon>Bacteria</taxon>
        <taxon>Pseudomonadati</taxon>
        <taxon>Pseudomonadota</taxon>
        <taxon>Betaproteobacteria</taxon>
        <taxon>Rhodocyclales</taxon>
        <taxon>Rhodocyclaceae</taxon>
        <taxon>Aromatoleum</taxon>
    </lineage>
</organism>
<dbReference type="Gene3D" id="2.40.230.20">
    <property type="entry name" value="Nucleoside-specific channel-forming protein, Tsx-like"/>
    <property type="match status" value="1"/>
</dbReference>
<gene>
    <name evidence="2" type="ORF">GPA26_11220</name>
</gene>
<dbReference type="EMBL" id="WTVR01000018">
    <property type="protein sequence ID" value="NMF89044.1"/>
    <property type="molecule type" value="Genomic_DNA"/>
</dbReference>
<evidence type="ECO:0000256" key="1">
    <source>
        <dbReference type="SAM" id="SignalP"/>
    </source>
</evidence>
<protein>
    <recommendedName>
        <fullName evidence="4">Nucleoside-specific outer membrane channel protein Tsx</fullName>
    </recommendedName>
</protein>
<dbReference type="Proteomes" id="UP000652074">
    <property type="component" value="Unassembled WGS sequence"/>
</dbReference>
<keyword evidence="1" id="KW-0732">Signal</keyword>
<sequence length="287" mass="31818">MFIKHKYAATALLAGLGATASIPAPAATWSDAMVGYRVGNDFHDPGTDDDIRKHIVQFSYVGGYSYGQNYFNLDVLNSDSADPANGSRNGATEFYAAYRHQLHLGKLRDTPIAFGPVKDVAITAGLDLQTKNNTFAPRKRMFVVGPTLKFDVPGFLDVSLLYTQEWNHCGLPACRNVPGFSTDIKFDPYPRLEAAWGIPFQLAGLPLKYQGFLAYNGRKGKDYFNKQTGRETLFRSALMLDAGQLAFGKKNTFLMGVGYELWRNKFGNRDIPGVDTDTATLNVEFHF</sequence>
<evidence type="ECO:0000313" key="3">
    <source>
        <dbReference type="Proteomes" id="UP000652074"/>
    </source>
</evidence>
<keyword evidence="3" id="KW-1185">Reference proteome</keyword>
<name>A0ABX1MM56_9RHOO</name>
<evidence type="ECO:0008006" key="4">
    <source>
        <dbReference type="Google" id="ProtNLM"/>
    </source>
</evidence>
<proteinExistence type="predicted"/>
<feature type="chain" id="PRO_5046757409" description="Nucleoside-specific outer membrane channel protein Tsx" evidence="1">
    <location>
        <begin position="27"/>
        <end position="287"/>
    </location>
</feature>
<dbReference type="SUPFAM" id="SSF111364">
    <property type="entry name" value="Tsx-like channel"/>
    <property type="match status" value="1"/>
</dbReference>
<reference evidence="2 3" key="1">
    <citation type="submission" date="2019-12" db="EMBL/GenBank/DDBJ databases">
        <title>Comparative genomics gives insights into the taxonomy of the Azoarcus-Aromatoleum group and reveals separate origins of nif in the plant-associated Azoarcus and non-plant-associated Aromatoleum sub-groups.</title>
        <authorList>
            <person name="Lafos M."/>
            <person name="Maluk M."/>
            <person name="Batista M."/>
            <person name="Junghare M."/>
            <person name="Carmona M."/>
            <person name="Faoro H."/>
            <person name="Cruz L.M."/>
            <person name="Battistoni F."/>
            <person name="De Souza E."/>
            <person name="Pedrosa F."/>
            <person name="Chen W.-M."/>
            <person name="Poole P.S."/>
            <person name="Dixon R.A."/>
            <person name="James E.K."/>
        </authorList>
    </citation>
    <scope>NUCLEOTIDE SEQUENCE [LARGE SCALE GENOMIC DNA]</scope>
    <source>
        <strain evidence="2 3">ToN1</strain>
    </source>
</reference>
<evidence type="ECO:0000313" key="2">
    <source>
        <dbReference type="EMBL" id="NMF89044.1"/>
    </source>
</evidence>
<dbReference type="RefSeq" id="WP_169206416.1">
    <property type="nucleotide sequence ID" value="NZ_CP059560.1"/>
</dbReference>
<dbReference type="InterPro" id="IPR036777">
    <property type="entry name" value="Channel_Tsx-like_sf"/>
</dbReference>
<accession>A0ABX1MM56</accession>